<dbReference type="AlphaFoldDB" id="A0A4Y7PVK8"/>
<evidence type="ECO:0000313" key="3">
    <source>
        <dbReference type="Proteomes" id="UP000294933"/>
    </source>
</evidence>
<name>A0A4Y7PVK8_9AGAM</name>
<feature type="region of interest" description="Disordered" evidence="1">
    <location>
        <begin position="53"/>
        <end position="103"/>
    </location>
</feature>
<proteinExistence type="predicted"/>
<organism evidence="2 3">
    <name type="scientific">Rickenella mellea</name>
    <dbReference type="NCBI Taxonomy" id="50990"/>
    <lineage>
        <taxon>Eukaryota</taxon>
        <taxon>Fungi</taxon>
        <taxon>Dikarya</taxon>
        <taxon>Basidiomycota</taxon>
        <taxon>Agaricomycotina</taxon>
        <taxon>Agaricomycetes</taxon>
        <taxon>Hymenochaetales</taxon>
        <taxon>Rickenellaceae</taxon>
        <taxon>Rickenella</taxon>
    </lineage>
</organism>
<gene>
    <name evidence="2" type="ORF">BD410DRAFT_447247</name>
</gene>
<dbReference type="VEuPathDB" id="FungiDB:BD410DRAFT_447247"/>
<sequence length="176" mass="18327">MSSPAAVTLKRRNAIGGGSARSTEHSLSAGAPQTIHNAANITGKDVAVSETMRPATTPATSPEHLPTTVTPRTNGPLVTGGNIQPSTSKGIPPIHGTARTEDVKEQVVSSSPPTVVAPQSVPVELPKPSIWGKVGRNVGGIDDAIEEYAERRGFTHPGFNYYFKPNPLIESSTGKG</sequence>
<dbReference type="Proteomes" id="UP000294933">
    <property type="component" value="Unassembled WGS sequence"/>
</dbReference>
<reference evidence="2 3" key="1">
    <citation type="submission" date="2018-06" db="EMBL/GenBank/DDBJ databases">
        <title>A transcriptomic atlas of mushroom development highlights an independent origin of complex multicellularity.</title>
        <authorList>
            <consortium name="DOE Joint Genome Institute"/>
            <person name="Krizsan K."/>
            <person name="Almasi E."/>
            <person name="Merenyi Z."/>
            <person name="Sahu N."/>
            <person name="Viragh M."/>
            <person name="Koszo T."/>
            <person name="Mondo S."/>
            <person name="Kiss B."/>
            <person name="Balint B."/>
            <person name="Kues U."/>
            <person name="Barry K."/>
            <person name="Hegedus J.C."/>
            <person name="Henrissat B."/>
            <person name="Johnson J."/>
            <person name="Lipzen A."/>
            <person name="Ohm R."/>
            <person name="Nagy I."/>
            <person name="Pangilinan J."/>
            <person name="Yan J."/>
            <person name="Xiong Y."/>
            <person name="Grigoriev I.V."/>
            <person name="Hibbett D.S."/>
            <person name="Nagy L.G."/>
        </authorList>
    </citation>
    <scope>NUCLEOTIDE SEQUENCE [LARGE SCALE GENOMIC DNA]</scope>
    <source>
        <strain evidence="2 3">SZMC22713</strain>
    </source>
</reference>
<accession>A0A4Y7PVK8</accession>
<evidence type="ECO:0000256" key="1">
    <source>
        <dbReference type="SAM" id="MobiDB-lite"/>
    </source>
</evidence>
<dbReference type="EMBL" id="ML170199">
    <property type="protein sequence ID" value="TDL19175.1"/>
    <property type="molecule type" value="Genomic_DNA"/>
</dbReference>
<feature type="region of interest" description="Disordered" evidence="1">
    <location>
        <begin position="1"/>
        <end position="34"/>
    </location>
</feature>
<protein>
    <submittedName>
        <fullName evidence="2">Uncharacterized protein</fullName>
    </submittedName>
</protein>
<keyword evidence="3" id="KW-1185">Reference proteome</keyword>
<evidence type="ECO:0000313" key="2">
    <source>
        <dbReference type="EMBL" id="TDL19175.1"/>
    </source>
</evidence>